<protein>
    <submittedName>
        <fullName evidence="2">Uncharacterized protein</fullName>
    </submittedName>
</protein>
<feature type="compositionally biased region" description="Basic residues" evidence="1">
    <location>
        <begin position="160"/>
        <end position="169"/>
    </location>
</feature>
<dbReference type="EMBL" id="QUSY01000007">
    <property type="protein sequence ID" value="RHY35200.1"/>
    <property type="molecule type" value="Genomic_DNA"/>
</dbReference>
<dbReference type="PANTHER" id="PTHR34689:SF1">
    <property type="entry name" value="NUCLEIC ACID-BINDING PROTEIN"/>
    <property type="match status" value="1"/>
</dbReference>
<feature type="compositionally biased region" description="Basic and acidic residues" evidence="1">
    <location>
        <begin position="7"/>
        <end position="23"/>
    </location>
</feature>
<feature type="region of interest" description="Disordered" evidence="1">
    <location>
        <begin position="1"/>
        <end position="93"/>
    </location>
</feature>
<feature type="compositionally biased region" description="Basic residues" evidence="1">
    <location>
        <begin position="24"/>
        <end position="40"/>
    </location>
</feature>
<evidence type="ECO:0000313" key="3">
    <source>
        <dbReference type="Proteomes" id="UP000285060"/>
    </source>
</evidence>
<evidence type="ECO:0000256" key="1">
    <source>
        <dbReference type="SAM" id="MobiDB-lite"/>
    </source>
</evidence>
<accession>A0A3R6ZB79</accession>
<feature type="region of interest" description="Disordered" evidence="1">
    <location>
        <begin position="160"/>
        <end position="190"/>
    </location>
</feature>
<comment type="caution">
    <text evidence="2">The sequence shown here is derived from an EMBL/GenBank/DDBJ whole genome shotgun (WGS) entry which is preliminary data.</text>
</comment>
<name>A0A3R6ZB79_9STRA</name>
<feature type="compositionally biased region" description="Basic and acidic residues" evidence="1">
    <location>
        <begin position="180"/>
        <end position="190"/>
    </location>
</feature>
<dbReference type="Proteomes" id="UP000285060">
    <property type="component" value="Unassembled WGS sequence"/>
</dbReference>
<organism evidence="2 3">
    <name type="scientific">Aphanomyces invadans</name>
    <dbReference type="NCBI Taxonomy" id="157072"/>
    <lineage>
        <taxon>Eukaryota</taxon>
        <taxon>Sar</taxon>
        <taxon>Stramenopiles</taxon>
        <taxon>Oomycota</taxon>
        <taxon>Saprolegniomycetes</taxon>
        <taxon>Saprolegniales</taxon>
        <taxon>Verrucalvaceae</taxon>
        <taxon>Aphanomyces</taxon>
    </lineage>
</organism>
<dbReference type="VEuPathDB" id="FungiDB:H310_11141"/>
<keyword evidence="3" id="KW-1185">Reference proteome</keyword>
<proteinExistence type="predicted"/>
<dbReference type="PANTHER" id="PTHR34689">
    <property type="entry name" value="NUCLEIC ACID-BINDING PROTEIN"/>
    <property type="match status" value="1"/>
</dbReference>
<reference evidence="2 3" key="1">
    <citation type="submission" date="2018-08" db="EMBL/GenBank/DDBJ databases">
        <title>Aphanomyces genome sequencing and annotation.</title>
        <authorList>
            <person name="Minardi D."/>
            <person name="Oidtmann B."/>
            <person name="Van Der Giezen M."/>
            <person name="Studholme D.J."/>
        </authorList>
    </citation>
    <scope>NUCLEOTIDE SEQUENCE [LARGE SCALE GENOMIC DNA]</scope>
    <source>
        <strain evidence="2 3">NJM0002</strain>
    </source>
</reference>
<feature type="compositionally biased region" description="Basic residues" evidence="1">
    <location>
        <begin position="60"/>
        <end position="82"/>
    </location>
</feature>
<gene>
    <name evidence="2" type="ORF">DYB32_000345</name>
</gene>
<evidence type="ECO:0000313" key="2">
    <source>
        <dbReference type="EMBL" id="RHY35200.1"/>
    </source>
</evidence>
<sequence length="253" mass="30123">MPSKRSRRDDRSGSEDSDSDRRRRSEKKSSKKKTSTRSRHRDSSDSDSSSSSGSDSDDRKHKKRKKHKDKKSKRDKKAKKHSKAIDQSDYGKYGILRESDFHAKAVSFNVWLREVKKISDFNGPKWEAMELFKEYMEDYNTATLPHEKYYDVEKYEMRQHRKKEGKRKGGATNAHDDEEAMRRERLRQRVEEENKDFSLIMQTMSKEKIENMRYQEKLRTQMQLHYKSGNVTEARRLEALLNKVDDKSMPSFH</sequence>
<dbReference type="AlphaFoldDB" id="A0A3R6ZB79"/>